<gene>
    <name evidence="4" type="ORF">scyTo_0014885</name>
</gene>
<feature type="compositionally biased region" description="Polar residues" evidence="2">
    <location>
        <begin position="138"/>
        <end position="160"/>
    </location>
</feature>
<dbReference type="PROSITE" id="PS50966">
    <property type="entry name" value="ZF_SWIM"/>
    <property type="match status" value="1"/>
</dbReference>
<keyword evidence="1" id="KW-0863">Zinc-finger</keyword>
<evidence type="ECO:0000313" key="4">
    <source>
        <dbReference type="EMBL" id="GCB65425.1"/>
    </source>
</evidence>
<dbReference type="Proteomes" id="UP000288216">
    <property type="component" value="Unassembled WGS sequence"/>
</dbReference>
<comment type="caution">
    <text evidence="4">The sequence shown here is derived from an EMBL/GenBank/DDBJ whole genome shotgun (WGS) entry which is preliminary data.</text>
</comment>
<proteinExistence type="predicted"/>
<dbReference type="EMBL" id="BFAA01008170">
    <property type="protein sequence ID" value="GCB65425.1"/>
    <property type="molecule type" value="Genomic_DNA"/>
</dbReference>
<dbReference type="STRING" id="75743.A0A401NX42"/>
<dbReference type="OrthoDB" id="124789at2759"/>
<dbReference type="GO" id="GO:0008270">
    <property type="term" value="F:zinc ion binding"/>
    <property type="evidence" value="ECO:0007669"/>
    <property type="project" value="UniProtKB-KW"/>
</dbReference>
<dbReference type="InterPro" id="IPR052579">
    <property type="entry name" value="Zinc_finger_SWIM"/>
</dbReference>
<keyword evidence="5" id="KW-1185">Reference proteome</keyword>
<dbReference type="Pfam" id="PF21056">
    <property type="entry name" value="ZSWIM1-3_RNaseH-like"/>
    <property type="match status" value="1"/>
</dbReference>
<keyword evidence="1" id="KW-0862">Zinc</keyword>
<accession>A0A401NX42</accession>
<keyword evidence="1" id="KW-0479">Metal-binding</keyword>
<dbReference type="PANTHER" id="PTHR31569:SF4">
    <property type="entry name" value="SWIM-TYPE DOMAIN-CONTAINING PROTEIN"/>
    <property type="match status" value="1"/>
</dbReference>
<name>A0A401NX42_SCYTO</name>
<dbReference type="AlphaFoldDB" id="A0A401NX42"/>
<feature type="compositionally biased region" description="Basic and acidic residues" evidence="2">
    <location>
        <begin position="120"/>
        <end position="136"/>
    </location>
</feature>
<protein>
    <recommendedName>
        <fullName evidence="3">SWIM-type domain-containing protein</fullName>
    </recommendedName>
</protein>
<dbReference type="Pfam" id="PF21599">
    <property type="entry name" value="ZSWIM3_N"/>
    <property type="match status" value="1"/>
</dbReference>
<organism evidence="4 5">
    <name type="scientific">Scyliorhinus torazame</name>
    <name type="common">Cloudy catshark</name>
    <name type="synonym">Catulus torazame</name>
    <dbReference type="NCBI Taxonomy" id="75743"/>
    <lineage>
        <taxon>Eukaryota</taxon>
        <taxon>Metazoa</taxon>
        <taxon>Chordata</taxon>
        <taxon>Craniata</taxon>
        <taxon>Vertebrata</taxon>
        <taxon>Chondrichthyes</taxon>
        <taxon>Elasmobranchii</taxon>
        <taxon>Galeomorphii</taxon>
        <taxon>Galeoidea</taxon>
        <taxon>Carcharhiniformes</taxon>
        <taxon>Scyliorhinidae</taxon>
        <taxon>Scyliorhinus</taxon>
    </lineage>
</organism>
<evidence type="ECO:0000256" key="2">
    <source>
        <dbReference type="SAM" id="MobiDB-lite"/>
    </source>
</evidence>
<dbReference type="PANTHER" id="PTHR31569">
    <property type="entry name" value="SWIM-TYPE DOMAIN-CONTAINING PROTEIN"/>
    <property type="match status" value="1"/>
</dbReference>
<sequence>MFQVMGFQVGAEFSSYSDLHREFRRYQRAYAVQLWTRHSRTIEAQRRRAPKRPMNDALKFAEIDYACIHGGKLFRAKGTGKRTNQRTNKTRCPCVIKVRLSPDGDKFVVKEMIESHNHTIQEVERERRPHQRRFDKAAQNNRADITESLGNTTELGIQQEDNPRDKRTSWKMNQTNLEKMVPVLASVKDGNVVVVVSKANVLQAIYFQDHIMKQTFEKFPEVLLMDFVHKWEDLWLPMFLLLVIDGNGESELVCLWFMQNEERETIKQLLRIFKQKNPAAERIQTVMCSDRPYCGEVAADVLPHSKLVTCLFHTLRAFQTDVTTDKLHVTAGQQNLLLEILHNMCYAASAEEYDLLYHQLLDTNTQRAIDYFHQNWHENRSQWVEGFKHESESYLISTINRVEQLGQKLQAAMGKFTDSATFVQGLLKAVDSLRTECDHRTVRMFQKSPLVALEASSAASDYFGLLTGFAFSRVQRELEEAQWVTFLSVEGEQAQPVCRRRAVVTGLSSCQCAFHTSMKLPCRHILAFRQLRGADLFEPTLCSPRWTREHYLRNHPVFRIISETPAADAALVPPQQPESPKEETTPMQQEQYHQAFKVAQKLSVLAAECPTEEFDSCLAVLTAVTNIWARGGQVQVTEINVTHTKEETPSAQDDMPSDGIHQN</sequence>
<dbReference type="InterPro" id="IPR007527">
    <property type="entry name" value="Znf_SWIM"/>
</dbReference>
<feature type="domain" description="SWIM-type" evidence="3">
    <location>
        <begin position="501"/>
        <end position="533"/>
    </location>
</feature>
<evidence type="ECO:0000256" key="1">
    <source>
        <dbReference type="PROSITE-ProRule" id="PRU00325"/>
    </source>
</evidence>
<evidence type="ECO:0000313" key="5">
    <source>
        <dbReference type="Proteomes" id="UP000288216"/>
    </source>
</evidence>
<feature type="region of interest" description="Disordered" evidence="2">
    <location>
        <begin position="120"/>
        <end position="168"/>
    </location>
</feature>
<dbReference type="OMA" id="FESCWST"/>
<dbReference type="InterPro" id="IPR048325">
    <property type="entry name" value="ZSWIM3_N"/>
</dbReference>
<feature type="region of interest" description="Disordered" evidence="2">
    <location>
        <begin position="644"/>
        <end position="663"/>
    </location>
</feature>
<dbReference type="InterPro" id="IPR048324">
    <property type="entry name" value="ZSWIM1-3_RNaseH-like"/>
</dbReference>
<evidence type="ECO:0000259" key="3">
    <source>
        <dbReference type="PROSITE" id="PS50966"/>
    </source>
</evidence>
<reference evidence="4 5" key="1">
    <citation type="journal article" date="2018" name="Nat. Ecol. Evol.">
        <title>Shark genomes provide insights into elasmobranch evolution and the origin of vertebrates.</title>
        <authorList>
            <person name="Hara Y"/>
            <person name="Yamaguchi K"/>
            <person name="Onimaru K"/>
            <person name="Kadota M"/>
            <person name="Koyanagi M"/>
            <person name="Keeley SD"/>
            <person name="Tatsumi K"/>
            <person name="Tanaka K"/>
            <person name="Motone F"/>
            <person name="Kageyama Y"/>
            <person name="Nozu R"/>
            <person name="Adachi N"/>
            <person name="Nishimura O"/>
            <person name="Nakagawa R"/>
            <person name="Tanegashima C"/>
            <person name="Kiyatake I"/>
            <person name="Matsumoto R"/>
            <person name="Murakumo K"/>
            <person name="Nishida K"/>
            <person name="Terakita A"/>
            <person name="Kuratani S"/>
            <person name="Sato K"/>
            <person name="Hyodo S Kuraku.S."/>
        </authorList>
    </citation>
    <scope>NUCLEOTIDE SEQUENCE [LARGE SCALE GENOMIC DNA]</scope>
</reference>